<proteinExistence type="predicted"/>
<gene>
    <name evidence="1" type="ORF">NDU88_008561</name>
</gene>
<reference evidence="1" key="1">
    <citation type="journal article" date="2022" name="bioRxiv">
        <title>Sequencing and chromosome-scale assembly of the giantPleurodeles waltlgenome.</title>
        <authorList>
            <person name="Brown T."/>
            <person name="Elewa A."/>
            <person name="Iarovenko S."/>
            <person name="Subramanian E."/>
            <person name="Araus A.J."/>
            <person name="Petzold A."/>
            <person name="Susuki M."/>
            <person name="Suzuki K.-i.T."/>
            <person name="Hayashi T."/>
            <person name="Toyoda A."/>
            <person name="Oliveira C."/>
            <person name="Osipova E."/>
            <person name="Leigh N.D."/>
            <person name="Simon A."/>
            <person name="Yun M.H."/>
        </authorList>
    </citation>
    <scope>NUCLEOTIDE SEQUENCE</scope>
    <source>
        <strain evidence="1">20211129_DDA</strain>
        <tissue evidence="1">Liver</tissue>
    </source>
</reference>
<sequence>MKYPPVKGEEIENGPTSINERHLGILRVIVSDEKNCKTIAEDEELDYDPDSEELGEGELREWERMDRVKEEVAQGGLVWEVKRQQSVFSVLQKPGADQAIIRNDGKLNLKACEEEAVIRRSAHLPKGREAW</sequence>
<dbReference type="AlphaFoldDB" id="A0AAV7PWZ6"/>
<name>A0AAV7PWZ6_PLEWA</name>
<evidence type="ECO:0000313" key="2">
    <source>
        <dbReference type="Proteomes" id="UP001066276"/>
    </source>
</evidence>
<dbReference type="Proteomes" id="UP001066276">
    <property type="component" value="Chromosome 7"/>
</dbReference>
<organism evidence="1 2">
    <name type="scientific">Pleurodeles waltl</name>
    <name type="common">Iberian ribbed newt</name>
    <dbReference type="NCBI Taxonomy" id="8319"/>
    <lineage>
        <taxon>Eukaryota</taxon>
        <taxon>Metazoa</taxon>
        <taxon>Chordata</taxon>
        <taxon>Craniata</taxon>
        <taxon>Vertebrata</taxon>
        <taxon>Euteleostomi</taxon>
        <taxon>Amphibia</taxon>
        <taxon>Batrachia</taxon>
        <taxon>Caudata</taxon>
        <taxon>Salamandroidea</taxon>
        <taxon>Salamandridae</taxon>
        <taxon>Pleurodelinae</taxon>
        <taxon>Pleurodeles</taxon>
    </lineage>
</organism>
<evidence type="ECO:0000313" key="1">
    <source>
        <dbReference type="EMBL" id="KAJ1130205.1"/>
    </source>
</evidence>
<keyword evidence="2" id="KW-1185">Reference proteome</keyword>
<protein>
    <submittedName>
        <fullName evidence="1">Uncharacterized protein</fullName>
    </submittedName>
</protein>
<accession>A0AAV7PWZ6</accession>
<dbReference type="EMBL" id="JANPWB010000011">
    <property type="protein sequence ID" value="KAJ1130205.1"/>
    <property type="molecule type" value="Genomic_DNA"/>
</dbReference>
<comment type="caution">
    <text evidence="1">The sequence shown here is derived from an EMBL/GenBank/DDBJ whole genome shotgun (WGS) entry which is preliminary data.</text>
</comment>